<feature type="domain" description="Glycosyl transferase family 25" evidence="1">
    <location>
        <begin position="37"/>
        <end position="272"/>
    </location>
</feature>
<reference evidence="2" key="1">
    <citation type="submission" date="2020-11" db="EMBL/GenBank/DDBJ databases">
        <authorList>
            <consortium name="DOE Joint Genome Institute"/>
            <person name="Ahrendt S."/>
            <person name="Riley R."/>
            <person name="Andreopoulos W."/>
            <person name="Labutti K."/>
            <person name="Pangilinan J."/>
            <person name="Ruiz-Duenas F.J."/>
            <person name="Barrasa J.M."/>
            <person name="Sanchez-Garcia M."/>
            <person name="Camarero S."/>
            <person name="Miyauchi S."/>
            <person name="Serrano A."/>
            <person name="Linde D."/>
            <person name="Babiker R."/>
            <person name="Drula E."/>
            <person name="Ayuso-Fernandez I."/>
            <person name="Pacheco R."/>
            <person name="Padilla G."/>
            <person name="Ferreira P."/>
            <person name="Barriuso J."/>
            <person name="Kellner H."/>
            <person name="Castanera R."/>
            <person name="Alfaro M."/>
            <person name="Ramirez L."/>
            <person name="Pisabarro A.G."/>
            <person name="Kuo A."/>
            <person name="Tritt A."/>
            <person name="Lipzen A."/>
            <person name="He G."/>
            <person name="Yan M."/>
            <person name="Ng V."/>
            <person name="Cullen D."/>
            <person name="Martin F."/>
            <person name="Rosso M.-N."/>
            <person name="Henrissat B."/>
            <person name="Hibbett D."/>
            <person name="Martinez A.T."/>
            <person name="Grigoriev I.V."/>
        </authorList>
    </citation>
    <scope>NUCLEOTIDE SEQUENCE</scope>
    <source>
        <strain evidence="2">CBS 247.69</strain>
    </source>
</reference>
<comment type="caution">
    <text evidence="2">The sequence shown here is derived from an EMBL/GenBank/DDBJ whole genome shotgun (WGS) entry which is preliminary data.</text>
</comment>
<dbReference type="Pfam" id="PF01755">
    <property type="entry name" value="Glyco_transf_25"/>
    <property type="match status" value="1"/>
</dbReference>
<sequence>MMLTSSFPFRSLMYISLAPWSGVGTHSNRNETLGVASKIYVISLSSRADRRKQMELLRESLGLRWTYVEGIDAKNDMIDKILNSVRSVRATNSSGSSFMWPEDFSQLDERIDIWSPGFLTSHGLTNSSEPMLCATQDNTVTPYDPMIEIPEYRLLTRARIACWHSHLLVIQSIANDPDLNDTDSVIVLEDDLDMERDVQARLGYLWPFLPADWDMVYLGHCWSNETFFPALNAEDSQNALGTYIHPSKSPSCTHSYLLSKAGARRLLLHLRYSPFAYSRAVDRAFSWLIQSSRIRSFSVVPSVAIQRKIATSDVMSGIGSRWKDDLVNGVFNSTKV</sequence>
<dbReference type="AlphaFoldDB" id="A0A9P5YE03"/>
<proteinExistence type="predicted"/>
<accession>A0A9P5YE03</accession>
<organism evidence="2 3">
    <name type="scientific">Collybia nuda</name>
    <dbReference type="NCBI Taxonomy" id="64659"/>
    <lineage>
        <taxon>Eukaryota</taxon>
        <taxon>Fungi</taxon>
        <taxon>Dikarya</taxon>
        <taxon>Basidiomycota</taxon>
        <taxon>Agaricomycotina</taxon>
        <taxon>Agaricomycetes</taxon>
        <taxon>Agaricomycetidae</taxon>
        <taxon>Agaricales</taxon>
        <taxon>Tricholomatineae</taxon>
        <taxon>Clitocybaceae</taxon>
        <taxon>Collybia</taxon>
    </lineage>
</organism>
<evidence type="ECO:0000313" key="2">
    <source>
        <dbReference type="EMBL" id="KAF9466935.1"/>
    </source>
</evidence>
<keyword evidence="3" id="KW-1185">Reference proteome</keyword>
<protein>
    <recommendedName>
        <fullName evidence="1">Glycosyl transferase family 25 domain-containing protein</fullName>
    </recommendedName>
</protein>
<dbReference type="InterPro" id="IPR002654">
    <property type="entry name" value="Glyco_trans_25"/>
</dbReference>
<dbReference type="OrthoDB" id="47375at2759"/>
<evidence type="ECO:0000259" key="1">
    <source>
        <dbReference type="Pfam" id="PF01755"/>
    </source>
</evidence>
<name>A0A9P5YE03_9AGAR</name>
<gene>
    <name evidence="2" type="ORF">BDZ94DRAFT_1287967</name>
</gene>
<dbReference type="Proteomes" id="UP000807353">
    <property type="component" value="Unassembled WGS sequence"/>
</dbReference>
<evidence type="ECO:0000313" key="3">
    <source>
        <dbReference type="Proteomes" id="UP000807353"/>
    </source>
</evidence>
<dbReference type="EMBL" id="MU150239">
    <property type="protein sequence ID" value="KAF9466935.1"/>
    <property type="molecule type" value="Genomic_DNA"/>
</dbReference>